<dbReference type="RefSeq" id="WP_319688974.1">
    <property type="nucleotide sequence ID" value="NZ_JARAWN010000007.1"/>
</dbReference>
<proteinExistence type="predicted"/>
<evidence type="ECO:0000313" key="2">
    <source>
        <dbReference type="Proteomes" id="UP001273589"/>
    </source>
</evidence>
<name>A0AAJ2PK67_9ACTN</name>
<sequence>MAITYNSSPGHADKVVESITSEGGKVWASRPTRGTWKRSVRRPTAPVDAFGPLDIL</sequence>
<comment type="caution">
    <text evidence="1">The sequence shown here is derived from an EMBL/GenBank/DDBJ whole genome shotgun (WGS) entry which is preliminary data.</text>
</comment>
<dbReference type="Proteomes" id="UP001273589">
    <property type="component" value="Unassembled WGS sequence"/>
</dbReference>
<dbReference type="AlphaFoldDB" id="A0AAJ2PK67"/>
<gene>
    <name evidence="1" type="ORF">PV367_02500</name>
</gene>
<organism evidence="1 2">
    <name type="scientific">Streptomyces europaeiscabiei</name>
    <dbReference type="NCBI Taxonomy" id="146819"/>
    <lineage>
        <taxon>Bacteria</taxon>
        <taxon>Bacillati</taxon>
        <taxon>Actinomycetota</taxon>
        <taxon>Actinomycetes</taxon>
        <taxon>Kitasatosporales</taxon>
        <taxon>Streptomycetaceae</taxon>
        <taxon>Streptomyces</taxon>
    </lineage>
</organism>
<dbReference type="EMBL" id="JARAWN010000007">
    <property type="protein sequence ID" value="MDX3128693.1"/>
    <property type="molecule type" value="Genomic_DNA"/>
</dbReference>
<reference evidence="1" key="1">
    <citation type="journal article" date="2023" name="Microb. Genom.">
        <title>Mesoterricola silvestris gen. nov., sp. nov., Mesoterricola sediminis sp. nov., Geothrix oryzae sp. nov., Geothrix edaphica sp. nov., Geothrix rubra sp. nov., and Geothrix limicola sp. nov., six novel members of Acidobacteriota isolated from soils.</title>
        <authorList>
            <person name="Weisberg A.J."/>
            <person name="Pearce E."/>
            <person name="Kramer C.G."/>
            <person name="Chang J.H."/>
            <person name="Clarke C.R."/>
        </authorList>
    </citation>
    <scope>NUCLEOTIDE SEQUENCE</scope>
    <source>
        <strain evidence="1">ND06-05F</strain>
    </source>
</reference>
<accession>A0AAJ2PK67</accession>
<evidence type="ECO:0000313" key="1">
    <source>
        <dbReference type="EMBL" id="MDX3128693.1"/>
    </source>
</evidence>
<protein>
    <submittedName>
        <fullName evidence="1">Uncharacterized protein</fullName>
    </submittedName>
</protein>